<feature type="transmembrane region" description="Helical" evidence="2">
    <location>
        <begin position="303"/>
        <end position="321"/>
    </location>
</feature>
<organism evidence="3 4">
    <name type="scientific">Corynebacterium callunae DSM 20147</name>
    <dbReference type="NCBI Taxonomy" id="1121353"/>
    <lineage>
        <taxon>Bacteria</taxon>
        <taxon>Bacillati</taxon>
        <taxon>Actinomycetota</taxon>
        <taxon>Actinomycetes</taxon>
        <taxon>Mycobacteriales</taxon>
        <taxon>Corynebacteriaceae</taxon>
        <taxon>Corynebacterium</taxon>
    </lineage>
</organism>
<dbReference type="EMBL" id="CP004354">
    <property type="protein sequence ID" value="AGG65981.1"/>
    <property type="molecule type" value="Genomic_DNA"/>
</dbReference>
<keyword evidence="2" id="KW-0812">Transmembrane</keyword>
<dbReference type="KEGG" id="ccn:H924_02635"/>
<keyword evidence="2" id="KW-1133">Transmembrane helix</keyword>
<feature type="transmembrane region" description="Helical" evidence="2">
    <location>
        <begin position="33"/>
        <end position="53"/>
    </location>
</feature>
<feature type="transmembrane region" description="Helical" evidence="2">
    <location>
        <begin position="243"/>
        <end position="267"/>
    </location>
</feature>
<gene>
    <name evidence="3" type="ORF">H924_02635</name>
</gene>
<protein>
    <recommendedName>
        <fullName evidence="5">Rhamnopyranosyltransferase</fullName>
    </recommendedName>
</protein>
<sequence>MGIQMLMTVWIAVLVFTVPGLVVSWVSGLKVPWALAASIPATFGIYGFAAWVLGTMDMRFDLRSVTISTLIFLVVALLWRLIFIGGWALKKRRKQPVEETESATVSEETTTSADEITEENIEPAEPAQKRGFWAAVYGYMRNGGILDHRWLLPAAGVITGAWIIIDRALDLLLSTSHGLDDIFQGWDVHWHASTVRFIEETGIASSTLMGQLRNVETQQELFYPSAWHAGAWVLSDVANISPIAATNLTGIVLSGILLPLSIALIAWRLLNNRGLTAQLGAGLAALATMASPVLFWVGNYVGAWPYVAAIGASGIVLALFMSVPAVPVRIFATALAFIGMFQLHPAPATIVIIALLLWWLLQLVWAPSTKVKGFKQGVLIRLKDVGLIAAAGILGVLLVLPQVISGSQQTEDVLAYSAEEAVSRSESWLMALHMETRHVDFFGDIDMTPVLVLAAIGGIVALVWRINLWAPLFYFFSLALTVNSLKPFGDPWGDWLTIIGGLHYSTGHRLIMPVAMFTFAAAGIALAAIIRLICLGPVKKFATVSSVASVVLGLVVAVPLQSWAQDFVEEGSEKTMLAPHDDRMVNDADRAAWDWLSEQPGGREYNIMGDPADGYGWMYAYNGLHSVSRHYAWPAAGEGSATAVLFWWPQLLGTGTDDNPDQINQVDQAARDLNVGFFVLSPWPFWAFQDPNFRMIDQLWNTPGVTPVYQNEQAVVFAVNDMFTDEELDQMREDGNSPEPLPELETKGELGLAETDEEWDEPYYHRPTDAAETGAEAEEDLPYAPDPSKPSFVAPGETTEKPVPTSTKSGQ</sequence>
<dbReference type="Pfam" id="PF20176">
    <property type="entry name" value="DUF6541"/>
    <property type="match status" value="1"/>
</dbReference>
<dbReference type="InterPro" id="IPR046671">
    <property type="entry name" value="DUF6541"/>
</dbReference>
<evidence type="ECO:0008006" key="5">
    <source>
        <dbReference type="Google" id="ProtNLM"/>
    </source>
</evidence>
<dbReference type="HOGENOM" id="CLU_017691_0_0_11"/>
<feature type="transmembrane region" description="Helical" evidence="2">
    <location>
        <begin position="65"/>
        <end position="89"/>
    </location>
</feature>
<proteinExistence type="predicted"/>
<keyword evidence="4" id="KW-1185">Reference proteome</keyword>
<reference evidence="3 4" key="1">
    <citation type="submission" date="2013-02" db="EMBL/GenBank/DDBJ databases">
        <title>The complete genome sequence of Corynebacterium callunae DSM 20147.</title>
        <authorList>
            <person name="Ruckert C."/>
            <person name="Albersmeier A."/>
            <person name="Kalinowski J."/>
        </authorList>
    </citation>
    <scope>NUCLEOTIDE SEQUENCE [LARGE SCALE GENOMIC DNA]</scope>
    <source>
        <strain evidence="3 4">DSM 20147</strain>
    </source>
</reference>
<feature type="region of interest" description="Disordered" evidence="1">
    <location>
        <begin position="98"/>
        <end position="121"/>
    </location>
</feature>
<feature type="transmembrane region" description="Helical" evidence="2">
    <location>
        <begin position="541"/>
        <end position="560"/>
    </location>
</feature>
<dbReference type="STRING" id="1121353.H924_02635"/>
<feature type="transmembrane region" description="Helical" evidence="2">
    <location>
        <begin position="471"/>
        <end position="489"/>
    </location>
</feature>
<name>M1TNV8_9CORY</name>
<evidence type="ECO:0000313" key="4">
    <source>
        <dbReference type="Proteomes" id="UP000011760"/>
    </source>
</evidence>
<dbReference type="eggNOG" id="COG5617">
    <property type="taxonomic scope" value="Bacteria"/>
</dbReference>
<keyword evidence="2" id="KW-0472">Membrane</keyword>
<feature type="transmembrane region" description="Helical" evidence="2">
    <location>
        <begin position="509"/>
        <end position="534"/>
    </location>
</feature>
<feature type="transmembrane region" description="Helical" evidence="2">
    <location>
        <begin position="447"/>
        <end position="464"/>
    </location>
</feature>
<dbReference type="Proteomes" id="UP000011760">
    <property type="component" value="Chromosome"/>
</dbReference>
<dbReference type="PATRIC" id="fig|1121353.3.peg.550"/>
<feature type="transmembrane region" description="Helical" evidence="2">
    <location>
        <begin position="349"/>
        <end position="365"/>
    </location>
</feature>
<feature type="region of interest" description="Disordered" evidence="1">
    <location>
        <begin position="730"/>
        <end position="811"/>
    </location>
</feature>
<evidence type="ECO:0000256" key="1">
    <source>
        <dbReference type="SAM" id="MobiDB-lite"/>
    </source>
</evidence>
<evidence type="ECO:0000313" key="3">
    <source>
        <dbReference type="EMBL" id="AGG65981.1"/>
    </source>
</evidence>
<feature type="transmembrane region" description="Helical" evidence="2">
    <location>
        <begin position="385"/>
        <end position="404"/>
    </location>
</feature>
<accession>M1TNV8</accession>
<feature type="compositionally biased region" description="Low complexity" evidence="1">
    <location>
        <begin position="102"/>
        <end position="113"/>
    </location>
</feature>
<feature type="transmembrane region" description="Helical" evidence="2">
    <location>
        <begin position="279"/>
        <end position="297"/>
    </location>
</feature>
<evidence type="ECO:0000256" key="2">
    <source>
        <dbReference type="SAM" id="Phobius"/>
    </source>
</evidence>
<dbReference type="AlphaFoldDB" id="M1TNV8"/>
<feature type="transmembrane region" description="Helical" evidence="2">
    <location>
        <begin position="6"/>
        <end position="26"/>
    </location>
</feature>